<dbReference type="InterPro" id="IPR003660">
    <property type="entry name" value="HAMP_dom"/>
</dbReference>
<dbReference type="PANTHER" id="PTHR33121">
    <property type="entry name" value="CYCLIC DI-GMP PHOSPHODIESTERASE PDEF"/>
    <property type="match status" value="1"/>
</dbReference>
<dbReference type="InterPro" id="IPR000160">
    <property type="entry name" value="GGDEF_dom"/>
</dbReference>
<protein>
    <submittedName>
        <fullName evidence="5">Diguanylate cyclase (GGDEF) domain-containing protein</fullName>
    </submittedName>
</protein>
<dbReference type="GO" id="GO:0016020">
    <property type="term" value="C:membrane"/>
    <property type="evidence" value="ECO:0007669"/>
    <property type="project" value="InterPro"/>
</dbReference>
<dbReference type="CDD" id="cd01948">
    <property type="entry name" value="EAL"/>
    <property type="match status" value="1"/>
</dbReference>
<dbReference type="SMART" id="SM00267">
    <property type="entry name" value="GGDEF"/>
    <property type="match status" value="1"/>
</dbReference>
<dbReference type="FunFam" id="3.20.20.450:FF:000001">
    <property type="entry name" value="Cyclic di-GMP phosphodiesterase yahA"/>
    <property type="match status" value="1"/>
</dbReference>
<dbReference type="Gene3D" id="3.30.70.270">
    <property type="match status" value="1"/>
</dbReference>
<keyword evidence="1" id="KW-1133">Transmembrane helix</keyword>
<evidence type="ECO:0000259" key="2">
    <source>
        <dbReference type="PROSITE" id="PS50883"/>
    </source>
</evidence>
<evidence type="ECO:0000313" key="6">
    <source>
        <dbReference type="Proteomes" id="UP000219573"/>
    </source>
</evidence>
<dbReference type="Gene3D" id="3.20.20.450">
    <property type="entry name" value="EAL domain"/>
    <property type="match status" value="1"/>
</dbReference>
<dbReference type="Pfam" id="PF00990">
    <property type="entry name" value="GGDEF"/>
    <property type="match status" value="1"/>
</dbReference>
<dbReference type="Proteomes" id="UP000219573">
    <property type="component" value="Unassembled WGS sequence"/>
</dbReference>
<feature type="domain" description="GGDEF" evidence="4">
    <location>
        <begin position="414"/>
        <end position="547"/>
    </location>
</feature>
<dbReference type="InterPro" id="IPR043128">
    <property type="entry name" value="Rev_trsase/Diguanyl_cyclase"/>
</dbReference>
<evidence type="ECO:0000256" key="1">
    <source>
        <dbReference type="SAM" id="Phobius"/>
    </source>
</evidence>
<reference evidence="6" key="1">
    <citation type="submission" date="2017-09" db="EMBL/GenBank/DDBJ databases">
        <authorList>
            <person name="Varghese N."/>
            <person name="Submissions S."/>
        </authorList>
    </citation>
    <scope>NUCLEOTIDE SEQUENCE [LARGE SCALE GENOMIC DNA]</scope>
    <source>
        <strain evidence="6">MSL47</strain>
    </source>
</reference>
<keyword evidence="1" id="KW-0472">Membrane</keyword>
<sequence length="808" mass="92803">MGLFKLLRERFIESANKKKIILKFKDDYIKLNKKILVIFSIITCLMLVIVYLISYNLFLSSFYKLEEMDAVRQSRQVIGALEQNLLQLKALNQDYAAWDATYEFIIDRNLEYIDENLMNETFYTNNWSIFILVNEQGKIIYKKAVNLKNKEEVIVDKEILEDLKEGSPLFDFSKPTDNITGIISTSQGYMMVSSHPVTTGYFKGPIRGSLIIGRYLNQGLINQLAEQTNLAVTMETFKQRQAGKEMESLDSDLIGKVDIWLKDIDDTYMSGYSTLYDIYNRPALTLKISKVKDIYHQGYLSMLYFMGGILIVGVIYFISTWSFMNKFIFNPLQLLIEGINDVSKNRDLSTRLTIGSKGEFSTIKVKFNNMLDILEKSHKKILHQSRHDELTNLPNRSYFYEQISEQLSLTKGDEINAVFFIDIDKFKSINDSFGHEIGDLLLQAISKRLEENLPEGSISSRIGGDEFIIFIPKIKDKKFAEDVAKKIISNIKVPYYISGKELIITLSIGISLYPIDGTDIDFLINNADLAMYNVKNRGKNDFEFYNINMRNKLSKEMLVKALKEDELELYYQPKVNGLTGDITGMESLLRWNHPEKGFISPVEFIPIAEETGLIISIGEWVLKKACEQTKRWNLMTNSTLVIAVNISNIQFRKVDFIEMIKRVLKESGLNPKYLELEITESVAVNNEEEVIKKLIMLKRLGVSVAIDDFGTGYSSLSYLQKLPIDTLKIDKVFVDDIVKDDTIAKMIINMAKNLEISVIAEGVEREDQLNQLLKIGCESIQGYLFSKPLSTEKFEELLIKEQQIKINQ</sequence>
<dbReference type="InterPro" id="IPR029787">
    <property type="entry name" value="Nucleotide_cyclase"/>
</dbReference>
<dbReference type="CDD" id="cd06225">
    <property type="entry name" value="HAMP"/>
    <property type="match status" value="1"/>
</dbReference>
<evidence type="ECO:0000313" key="5">
    <source>
        <dbReference type="EMBL" id="SNY15902.1"/>
    </source>
</evidence>
<dbReference type="SMART" id="SM00304">
    <property type="entry name" value="HAMP"/>
    <property type="match status" value="1"/>
</dbReference>
<organism evidence="5 6">
    <name type="scientific">Orenia metallireducens</name>
    <dbReference type="NCBI Taxonomy" id="1413210"/>
    <lineage>
        <taxon>Bacteria</taxon>
        <taxon>Bacillati</taxon>
        <taxon>Bacillota</taxon>
        <taxon>Clostridia</taxon>
        <taxon>Halanaerobiales</taxon>
        <taxon>Halobacteroidaceae</taxon>
        <taxon>Orenia</taxon>
    </lineage>
</organism>
<proteinExistence type="predicted"/>
<evidence type="ECO:0000259" key="4">
    <source>
        <dbReference type="PROSITE" id="PS50887"/>
    </source>
</evidence>
<dbReference type="PROSITE" id="PS50887">
    <property type="entry name" value="GGDEF"/>
    <property type="match status" value="1"/>
</dbReference>
<evidence type="ECO:0000259" key="3">
    <source>
        <dbReference type="PROSITE" id="PS50885"/>
    </source>
</evidence>
<dbReference type="PROSITE" id="PS50885">
    <property type="entry name" value="HAMP"/>
    <property type="match status" value="1"/>
</dbReference>
<dbReference type="Pfam" id="PF05228">
    <property type="entry name" value="CHASE4"/>
    <property type="match status" value="1"/>
</dbReference>
<dbReference type="GO" id="GO:0007165">
    <property type="term" value="P:signal transduction"/>
    <property type="evidence" value="ECO:0007669"/>
    <property type="project" value="InterPro"/>
</dbReference>
<dbReference type="SMART" id="SM00052">
    <property type="entry name" value="EAL"/>
    <property type="match status" value="1"/>
</dbReference>
<dbReference type="PROSITE" id="PS50883">
    <property type="entry name" value="EAL"/>
    <property type="match status" value="1"/>
</dbReference>
<feature type="domain" description="HAMP" evidence="3">
    <location>
        <begin position="326"/>
        <end position="379"/>
    </location>
</feature>
<dbReference type="GO" id="GO:0071111">
    <property type="term" value="F:cyclic-guanylate-specific phosphodiesterase activity"/>
    <property type="evidence" value="ECO:0007669"/>
    <property type="project" value="InterPro"/>
</dbReference>
<dbReference type="AlphaFoldDB" id="A0A285FX42"/>
<dbReference type="PANTHER" id="PTHR33121:SF70">
    <property type="entry name" value="SIGNALING PROTEIN YKOW"/>
    <property type="match status" value="1"/>
</dbReference>
<dbReference type="RefSeq" id="WP_097016584.1">
    <property type="nucleotide sequence ID" value="NZ_OBDZ01000003.1"/>
</dbReference>
<dbReference type="InterPro" id="IPR001633">
    <property type="entry name" value="EAL_dom"/>
</dbReference>
<dbReference type="SUPFAM" id="SSF141868">
    <property type="entry name" value="EAL domain-like"/>
    <property type="match status" value="1"/>
</dbReference>
<dbReference type="OrthoDB" id="9762141at2"/>
<dbReference type="Pfam" id="PF00563">
    <property type="entry name" value="EAL"/>
    <property type="match status" value="1"/>
</dbReference>
<dbReference type="Gene3D" id="6.10.340.10">
    <property type="match status" value="1"/>
</dbReference>
<feature type="transmembrane region" description="Helical" evidence="1">
    <location>
        <begin position="302"/>
        <end position="324"/>
    </location>
</feature>
<dbReference type="NCBIfam" id="TIGR00254">
    <property type="entry name" value="GGDEF"/>
    <property type="match status" value="1"/>
</dbReference>
<keyword evidence="1" id="KW-0812">Transmembrane</keyword>
<dbReference type="EMBL" id="OBDZ01000003">
    <property type="protein sequence ID" value="SNY15902.1"/>
    <property type="molecule type" value="Genomic_DNA"/>
</dbReference>
<dbReference type="CDD" id="cd01949">
    <property type="entry name" value="GGDEF"/>
    <property type="match status" value="1"/>
</dbReference>
<dbReference type="InterPro" id="IPR050706">
    <property type="entry name" value="Cyclic-di-GMP_PDE-like"/>
</dbReference>
<feature type="transmembrane region" description="Helical" evidence="1">
    <location>
        <begin position="35"/>
        <end position="58"/>
    </location>
</feature>
<dbReference type="InterPro" id="IPR035919">
    <property type="entry name" value="EAL_sf"/>
</dbReference>
<gene>
    <name evidence="5" type="ORF">SAMN06265827_103113</name>
</gene>
<name>A0A285FX42_9FIRM</name>
<dbReference type="SUPFAM" id="SSF55073">
    <property type="entry name" value="Nucleotide cyclase"/>
    <property type="match status" value="1"/>
</dbReference>
<feature type="domain" description="EAL" evidence="2">
    <location>
        <begin position="551"/>
        <end position="802"/>
    </location>
</feature>
<keyword evidence="6" id="KW-1185">Reference proteome</keyword>
<dbReference type="InterPro" id="IPR007892">
    <property type="entry name" value="CHASE4"/>
</dbReference>
<dbReference type="STRING" id="1413210.U472_14335"/>
<accession>A0A285FX42</accession>